<name>A0ABS2R3J5_9BACI</name>
<dbReference type="EMBL" id="JAFBFH010000002">
    <property type="protein sequence ID" value="MBM7713458.1"/>
    <property type="molecule type" value="Genomic_DNA"/>
</dbReference>
<reference evidence="1 2" key="1">
    <citation type="submission" date="2021-01" db="EMBL/GenBank/DDBJ databases">
        <title>Genomic Encyclopedia of Type Strains, Phase IV (KMG-IV): sequencing the most valuable type-strain genomes for metagenomic binning, comparative biology and taxonomic classification.</title>
        <authorList>
            <person name="Goeker M."/>
        </authorList>
    </citation>
    <scope>NUCLEOTIDE SEQUENCE [LARGE SCALE GENOMIC DNA]</scope>
    <source>
        <strain evidence="1 2">DSM 105453</strain>
    </source>
</reference>
<sequence length="55" mass="6253">MSPLSSFRELYHVTEAGEEPLSILESRIYVHSFIRKKGGTAKQNPSSFFTKGFFV</sequence>
<evidence type="ECO:0000313" key="2">
    <source>
        <dbReference type="Proteomes" id="UP000823485"/>
    </source>
</evidence>
<accession>A0ABS2R3J5</accession>
<keyword evidence="2" id="KW-1185">Reference proteome</keyword>
<proteinExistence type="predicted"/>
<dbReference type="Proteomes" id="UP000823485">
    <property type="component" value="Unassembled WGS sequence"/>
</dbReference>
<organism evidence="1 2">
    <name type="scientific">Siminovitchia thermophila</name>
    <dbReference type="NCBI Taxonomy" id="1245522"/>
    <lineage>
        <taxon>Bacteria</taxon>
        <taxon>Bacillati</taxon>
        <taxon>Bacillota</taxon>
        <taxon>Bacilli</taxon>
        <taxon>Bacillales</taxon>
        <taxon>Bacillaceae</taxon>
        <taxon>Siminovitchia</taxon>
    </lineage>
</organism>
<gene>
    <name evidence="1" type="ORF">JOC94_000426</name>
</gene>
<comment type="caution">
    <text evidence="1">The sequence shown here is derived from an EMBL/GenBank/DDBJ whole genome shotgun (WGS) entry which is preliminary data.</text>
</comment>
<evidence type="ECO:0000313" key="1">
    <source>
        <dbReference type="EMBL" id="MBM7713458.1"/>
    </source>
</evidence>
<protein>
    <submittedName>
        <fullName evidence="1">Uncharacterized protein</fullName>
    </submittedName>
</protein>